<evidence type="ECO:0000256" key="2">
    <source>
        <dbReference type="ARBA" id="ARBA00022574"/>
    </source>
</evidence>
<organism evidence="6 7">
    <name type="scientific">Dictyostelium firmibasis</name>
    <dbReference type="NCBI Taxonomy" id="79012"/>
    <lineage>
        <taxon>Eukaryota</taxon>
        <taxon>Amoebozoa</taxon>
        <taxon>Evosea</taxon>
        <taxon>Eumycetozoa</taxon>
        <taxon>Dictyostelia</taxon>
        <taxon>Dictyosteliales</taxon>
        <taxon>Dictyosteliaceae</taxon>
        <taxon>Dictyostelium</taxon>
    </lineage>
</organism>
<evidence type="ECO:0000313" key="6">
    <source>
        <dbReference type="EMBL" id="KAK5584813.1"/>
    </source>
</evidence>
<dbReference type="InterPro" id="IPR050505">
    <property type="entry name" value="WDR55/POC1"/>
</dbReference>
<dbReference type="InterPro" id="IPR036322">
    <property type="entry name" value="WD40_repeat_dom_sf"/>
</dbReference>
<protein>
    <recommendedName>
        <fullName evidence="8">WD repeat-containing protein 55 homolog</fullName>
    </recommendedName>
</protein>
<comment type="similarity">
    <text evidence="1">Belongs to the WD repeat WDR55 family.</text>
</comment>
<dbReference type="Gene3D" id="2.130.10.10">
    <property type="entry name" value="YVTN repeat-like/Quinoprotein amine dehydrogenase"/>
    <property type="match status" value="2"/>
</dbReference>
<evidence type="ECO:0000256" key="4">
    <source>
        <dbReference type="PROSITE-ProRule" id="PRU00221"/>
    </source>
</evidence>
<dbReference type="Pfam" id="PF24796">
    <property type="entry name" value="WDR55"/>
    <property type="match status" value="1"/>
</dbReference>
<evidence type="ECO:0000256" key="1">
    <source>
        <dbReference type="ARBA" id="ARBA00007625"/>
    </source>
</evidence>
<sequence length="396" mass="44818">MDTSSEGDHELAPNDISFNTIPFSLNFHPTEDLLVVSDAEGRVKLFKYSLDENEVKLSLRPHQSGCRQANFSSDGKYIFTASSDCSMKVIDINTGSILYTREEAHDYSINCLVSKEFMVFTGDDEGTIKVWDMRQQNIVCEFQEHGDFISDITTIDDRHIAATSGDGGVSIYNFVRKSMDDISEKSDNELLSCLSLDNDQKLVCGSQDGSILIYDRNNLENVKKFAGHPQSVDALVKVNNNTFFSGSSDGIIRYIGLRPKKLLGVVGEHSTFPIERMAISRDNRYLGSISHDYSLRFWNVASFYEEDESEDGDSAANENELENEDEDEIEDIENAAQIDDDSDSEMGDENEEEEEEESSSDEDIKRKKPQQNPIKAQQTEKQKQKQNQKRSFFKDL</sequence>
<feature type="repeat" description="WD" evidence="4">
    <location>
        <begin position="59"/>
        <end position="100"/>
    </location>
</feature>
<reference evidence="6 7" key="1">
    <citation type="submission" date="2023-11" db="EMBL/GenBank/DDBJ databases">
        <title>Dfirmibasis_genome.</title>
        <authorList>
            <person name="Edelbroek B."/>
            <person name="Kjellin J."/>
            <person name="Jerlstrom-Hultqvist J."/>
            <person name="Soderbom F."/>
        </authorList>
    </citation>
    <scope>NUCLEOTIDE SEQUENCE [LARGE SCALE GENOMIC DNA]</scope>
    <source>
        <strain evidence="6 7">TNS-C-14</strain>
    </source>
</reference>
<comment type="caution">
    <text evidence="6">The sequence shown here is derived from an EMBL/GenBank/DDBJ whole genome shotgun (WGS) entry which is preliminary data.</text>
</comment>
<dbReference type="SMART" id="SM00320">
    <property type="entry name" value="WD40"/>
    <property type="match status" value="7"/>
</dbReference>
<name>A0AAN7U8W9_9MYCE</name>
<evidence type="ECO:0000256" key="3">
    <source>
        <dbReference type="ARBA" id="ARBA00022737"/>
    </source>
</evidence>
<evidence type="ECO:0000313" key="7">
    <source>
        <dbReference type="Proteomes" id="UP001344447"/>
    </source>
</evidence>
<evidence type="ECO:0008006" key="8">
    <source>
        <dbReference type="Google" id="ProtNLM"/>
    </source>
</evidence>
<accession>A0AAN7U8W9</accession>
<feature type="compositionally biased region" description="Acidic residues" evidence="5">
    <location>
        <begin position="307"/>
        <end position="361"/>
    </location>
</feature>
<keyword evidence="3" id="KW-0677">Repeat</keyword>
<dbReference type="PANTHER" id="PTHR44019">
    <property type="entry name" value="WD REPEAT-CONTAINING PROTEIN 55"/>
    <property type="match status" value="1"/>
</dbReference>
<keyword evidence="7" id="KW-1185">Reference proteome</keyword>
<evidence type="ECO:0000256" key="5">
    <source>
        <dbReference type="SAM" id="MobiDB-lite"/>
    </source>
</evidence>
<keyword evidence="2 4" id="KW-0853">WD repeat</keyword>
<dbReference type="InterPro" id="IPR001680">
    <property type="entry name" value="WD40_rpt"/>
</dbReference>
<proteinExistence type="inferred from homology"/>
<gene>
    <name evidence="6" type="ORF">RB653_006430</name>
</gene>
<dbReference type="Proteomes" id="UP001344447">
    <property type="component" value="Unassembled WGS sequence"/>
</dbReference>
<feature type="region of interest" description="Disordered" evidence="5">
    <location>
        <begin position="307"/>
        <end position="396"/>
    </location>
</feature>
<dbReference type="InterPro" id="IPR015943">
    <property type="entry name" value="WD40/YVTN_repeat-like_dom_sf"/>
</dbReference>
<dbReference type="PROSITE" id="PS50082">
    <property type="entry name" value="WD_REPEATS_2"/>
    <property type="match status" value="1"/>
</dbReference>
<dbReference type="PANTHER" id="PTHR44019:SF20">
    <property type="entry name" value="WD REPEAT-CONTAINING PROTEIN 55"/>
    <property type="match status" value="1"/>
</dbReference>
<dbReference type="EMBL" id="JAVFKY010000001">
    <property type="protein sequence ID" value="KAK5584813.1"/>
    <property type="molecule type" value="Genomic_DNA"/>
</dbReference>
<dbReference type="AlphaFoldDB" id="A0AAN7U8W9"/>
<dbReference type="SUPFAM" id="SSF50978">
    <property type="entry name" value="WD40 repeat-like"/>
    <property type="match status" value="1"/>
</dbReference>